<keyword evidence="1" id="KW-0472">Membrane</keyword>
<gene>
    <name evidence="3" type="ORF">RI129_009656</name>
</gene>
<evidence type="ECO:0000256" key="1">
    <source>
        <dbReference type="SAM" id="Phobius"/>
    </source>
</evidence>
<accession>A0AAN7V7N2</accession>
<evidence type="ECO:0000313" key="4">
    <source>
        <dbReference type="Proteomes" id="UP001329430"/>
    </source>
</evidence>
<feature type="transmembrane region" description="Helical" evidence="1">
    <location>
        <begin position="250"/>
        <end position="270"/>
    </location>
</feature>
<dbReference type="EMBL" id="JAVRBK010000007">
    <property type="protein sequence ID" value="KAK5641109.1"/>
    <property type="molecule type" value="Genomic_DNA"/>
</dbReference>
<dbReference type="PANTHER" id="PTHR33538">
    <property type="entry name" value="PROTEIN GAMETE EXPRESSED 1"/>
    <property type="match status" value="1"/>
</dbReference>
<protein>
    <submittedName>
        <fullName evidence="3">Uncharacterized protein</fullName>
    </submittedName>
</protein>
<feature type="transmembrane region" description="Helical" evidence="1">
    <location>
        <begin position="215"/>
        <end position="238"/>
    </location>
</feature>
<sequence>MLLFPLHYYGLQLIIVSCSLKCVYGQSHEMVNQGRTQYQLLQERTRLPTYGNCWKSAVEHLEEGCRSLSEETQSNIALHLANCFLEMSGHESYNCELEKKPNLKQICLSSMSDRAFNVYTEFYTHTQNICWFLHGQVWQEIMTDNTLKFAKQLDISAKNQDDILKAQKDSLELQEKLLRHGRTLEKVMEEFYVSTQQHHHILTLMASNMKSLQSWLIGELSWIDTIIFYIVTSIFIIVLTSTDRTSSARFPLWVLLILTIIIERLIYFHVLNSYDKQVQDLHLIISKYVEWIRKTFYFVALCVLFHSASYYRNLNQINNRLLQEICNQNQIIIKQMVRHKEDDDVLIIQERSSKSPFTQSFTSTPVCVSNQHDGSNVNKHNYNFRVRTHKRLQS</sequence>
<comment type="caution">
    <text evidence="3">The sequence shown here is derived from an EMBL/GenBank/DDBJ whole genome shotgun (WGS) entry which is preliminary data.</text>
</comment>
<feature type="transmembrane region" description="Helical" evidence="1">
    <location>
        <begin position="291"/>
        <end position="311"/>
    </location>
</feature>
<dbReference type="AlphaFoldDB" id="A0AAN7V7N2"/>
<reference evidence="3 4" key="1">
    <citation type="journal article" date="2024" name="Insects">
        <title>An Improved Chromosome-Level Genome Assembly of the Firefly Pyrocoelia pectoralis.</title>
        <authorList>
            <person name="Fu X."/>
            <person name="Meyer-Rochow V.B."/>
            <person name="Ballantyne L."/>
            <person name="Zhu X."/>
        </authorList>
    </citation>
    <scope>NUCLEOTIDE SEQUENCE [LARGE SCALE GENOMIC DNA]</scope>
    <source>
        <strain evidence="3">XCY_ONT2</strain>
    </source>
</reference>
<keyword evidence="4" id="KW-1185">Reference proteome</keyword>
<keyword evidence="1" id="KW-0812">Transmembrane</keyword>
<feature type="chain" id="PRO_5042936118" evidence="2">
    <location>
        <begin position="26"/>
        <end position="394"/>
    </location>
</feature>
<dbReference type="Proteomes" id="UP001329430">
    <property type="component" value="Chromosome 7"/>
</dbReference>
<evidence type="ECO:0000256" key="2">
    <source>
        <dbReference type="SAM" id="SignalP"/>
    </source>
</evidence>
<feature type="signal peptide" evidence="2">
    <location>
        <begin position="1"/>
        <end position="25"/>
    </location>
</feature>
<organism evidence="3 4">
    <name type="scientific">Pyrocoelia pectoralis</name>
    <dbReference type="NCBI Taxonomy" id="417401"/>
    <lineage>
        <taxon>Eukaryota</taxon>
        <taxon>Metazoa</taxon>
        <taxon>Ecdysozoa</taxon>
        <taxon>Arthropoda</taxon>
        <taxon>Hexapoda</taxon>
        <taxon>Insecta</taxon>
        <taxon>Pterygota</taxon>
        <taxon>Neoptera</taxon>
        <taxon>Endopterygota</taxon>
        <taxon>Coleoptera</taxon>
        <taxon>Polyphaga</taxon>
        <taxon>Elateriformia</taxon>
        <taxon>Elateroidea</taxon>
        <taxon>Lampyridae</taxon>
        <taxon>Lampyrinae</taxon>
        <taxon>Pyrocoelia</taxon>
    </lineage>
</organism>
<evidence type="ECO:0000313" key="3">
    <source>
        <dbReference type="EMBL" id="KAK5641109.1"/>
    </source>
</evidence>
<keyword evidence="1" id="KW-1133">Transmembrane helix</keyword>
<dbReference type="PANTHER" id="PTHR33538:SF2">
    <property type="entry name" value="PROTEIN GAMETE EXPRESSED 1"/>
    <property type="match status" value="1"/>
</dbReference>
<keyword evidence="2" id="KW-0732">Signal</keyword>
<name>A0AAN7V7N2_9COLE</name>
<dbReference type="InterPro" id="IPR040346">
    <property type="entry name" value="GEX1/Brambleberry"/>
</dbReference>
<proteinExistence type="predicted"/>